<organism evidence="1 2">
    <name type="scientific">Vermiconidia calcicola</name>
    <dbReference type="NCBI Taxonomy" id="1690605"/>
    <lineage>
        <taxon>Eukaryota</taxon>
        <taxon>Fungi</taxon>
        <taxon>Dikarya</taxon>
        <taxon>Ascomycota</taxon>
        <taxon>Pezizomycotina</taxon>
        <taxon>Dothideomycetes</taxon>
        <taxon>Dothideomycetidae</taxon>
        <taxon>Mycosphaerellales</taxon>
        <taxon>Extremaceae</taxon>
        <taxon>Vermiconidia</taxon>
    </lineage>
</organism>
<accession>A0ACC3N0Z2</accession>
<gene>
    <name evidence="1" type="ORF">LTR37_012089</name>
</gene>
<keyword evidence="2" id="KW-1185">Reference proteome</keyword>
<evidence type="ECO:0000313" key="2">
    <source>
        <dbReference type="Proteomes" id="UP001281147"/>
    </source>
</evidence>
<protein>
    <submittedName>
        <fullName evidence="1">Uncharacterized protein</fullName>
    </submittedName>
</protein>
<sequence length="482" mass="55478">MATFWSLPKTVREKIYRMHLLDNQAISLAKHKDNVRFTHYTVADQLVRKWMPPICYLSRRAEKEAAPIYYGENHFDLISSSHAGELMRMTYTRHVRLIRKVTMTWPDFRAREVFLGIAKMRRLQDFCIRVDEKAMVQSMLLQGRNHQRDRKIDNPSPQQQLAVLRYPGVSGLLAISGVPGVQFIKRVKPGGPQYGGPITGGVLDTQIRPKLMSKSPAQIAPVDRNNSFPFFSFPPEIRNRIYGFVLELDGTVHPSTAPPSSEFRKNSVLKGKLIESMSVLRLLEVSRQIHDEAHGIFYSGNAFEFQYPTHLHAFVLSLGPQRQNCIRDITLHYYNSKLHGIELADLTFPVLQQIKNIRRLHILLDETFGMHRKKTSQFYSQIYSRANPGALPGIKSLFALRGISDIRVRDTNVEKTVEKLKADKQWPNFPARTHDNSCVQISRMLEHFNAALAGAQLGKVNRRLLEDDKWHMKDEFPKLLEE</sequence>
<reference evidence="1" key="1">
    <citation type="submission" date="2023-07" db="EMBL/GenBank/DDBJ databases">
        <title>Black Yeasts Isolated from many extreme environments.</title>
        <authorList>
            <person name="Coleine C."/>
            <person name="Stajich J.E."/>
            <person name="Selbmann L."/>
        </authorList>
    </citation>
    <scope>NUCLEOTIDE SEQUENCE</scope>
    <source>
        <strain evidence="1">CCFEE 5714</strain>
    </source>
</reference>
<dbReference type="EMBL" id="JAUTXU010000109">
    <property type="protein sequence ID" value="KAK3707594.1"/>
    <property type="molecule type" value="Genomic_DNA"/>
</dbReference>
<evidence type="ECO:0000313" key="1">
    <source>
        <dbReference type="EMBL" id="KAK3707594.1"/>
    </source>
</evidence>
<proteinExistence type="predicted"/>
<comment type="caution">
    <text evidence="1">The sequence shown here is derived from an EMBL/GenBank/DDBJ whole genome shotgun (WGS) entry which is preliminary data.</text>
</comment>
<name>A0ACC3N0Z2_9PEZI</name>
<dbReference type="Proteomes" id="UP001281147">
    <property type="component" value="Unassembled WGS sequence"/>
</dbReference>